<accession>A0A815SI56</accession>
<reference evidence="1" key="1">
    <citation type="submission" date="2021-02" db="EMBL/GenBank/DDBJ databases">
        <authorList>
            <person name="Nowell W R."/>
        </authorList>
    </citation>
    <scope>NUCLEOTIDE SEQUENCE</scope>
</reference>
<dbReference type="EMBL" id="CAJNOT010006484">
    <property type="protein sequence ID" value="CAF1490450.1"/>
    <property type="molecule type" value="Genomic_DNA"/>
</dbReference>
<feature type="non-terminal residue" evidence="1">
    <location>
        <position position="1"/>
    </location>
</feature>
<sequence>MTSAQSSKADKRL</sequence>
<protein>
    <submittedName>
        <fullName evidence="1">Uncharacterized protein</fullName>
    </submittedName>
</protein>
<comment type="caution">
    <text evidence="1">The sequence shown here is derived from an EMBL/GenBank/DDBJ whole genome shotgun (WGS) entry which is preliminary data.</text>
</comment>
<evidence type="ECO:0000313" key="2">
    <source>
        <dbReference type="Proteomes" id="UP000663864"/>
    </source>
</evidence>
<name>A0A815SI56_9BILA</name>
<proteinExistence type="predicted"/>
<evidence type="ECO:0000313" key="1">
    <source>
        <dbReference type="EMBL" id="CAF1490450.1"/>
    </source>
</evidence>
<dbReference type="Proteomes" id="UP000663864">
    <property type="component" value="Unassembled WGS sequence"/>
</dbReference>
<gene>
    <name evidence="1" type="ORF">ZHD862_LOCUS36978</name>
</gene>
<organism evidence="1 2">
    <name type="scientific">Rotaria sordida</name>
    <dbReference type="NCBI Taxonomy" id="392033"/>
    <lineage>
        <taxon>Eukaryota</taxon>
        <taxon>Metazoa</taxon>
        <taxon>Spiralia</taxon>
        <taxon>Gnathifera</taxon>
        <taxon>Rotifera</taxon>
        <taxon>Eurotatoria</taxon>
        <taxon>Bdelloidea</taxon>
        <taxon>Philodinida</taxon>
        <taxon>Philodinidae</taxon>
        <taxon>Rotaria</taxon>
    </lineage>
</organism>